<evidence type="ECO:0000256" key="4">
    <source>
        <dbReference type="ARBA" id="ARBA00023027"/>
    </source>
</evidence>
<keyword evidence="4 6" id="KW-0520">NAD</keyword>
<dbReference type="GO" id="GO:0016652">
    <property type="term" value="F:oxidoreductase activity, acting on NAD(P)H as acceptor"/>
    <property type="evidence" value="ECO:0007669"/>
    <property type="project" value="UniProtKB-UniRule"/>
</dbReference>
<dbReference type="GO" id="GO:0009055">
    <property type="term" value="F:electron transfer activity"/>
    <property type="evidence" value="ECO:0007669"/>
    <property type="project" value="UniProtKB-UniRule"/>
</dbReference>
<comment type="catalytic activity">
    <reaction evidence="5">
        <text>N,N-dimethyl-1,4-phenylenediamine + anthranilate + 2 NAD(+) = 2-(4-dimethylaminophenyl)diazenylbenzoate + 2 NADH + 2 H(+)</text>
        <dbReference type="Rhea" id="RHEA:55872"/>
        <dbReference type="ChEBI" id="CHEBI:15378"/>
        <dbReference type="ChEBI" id="CHEBI:15783"/>
        <dbReference type="ChEBI" id="CHEBI:16567"/>
        <dbReference type="ChEBI" id="CHEBI:57540"/>
        <dbReference type="ChEBI" id="CHEBI:57945"/>
        <dbReference type="ChEBI" id="CHEBI:71579"/>
        <dbReference type="EC" id="1.7.1.17"/>
    </reaction>
    <physiologicalReaction direction="right-to-left" evidence="5">
        <dbReference type="Rhea" id="RHEA:55874"/>
    </physiologicalReaction>
</comment>
<evidence type="ECO:0000256" key="2">
    <source>
        <dbReference type="ARBA" id="ARBA00022643"/>
    </source>
</evidence>
<feature type="binding site" evidence="6">
    <location>
        <position position="9"/>
    </location>
    <ligand>
        <name>FMN</name>
        <dbReference type="ChEBI" id="CHEBI:58210"/>
    </ligand>
</feature>
<dbReference type="Proteomes" id="UP000198481">
    <property type="component" value="Chromosome I"/>
</dbReference>
<dbReference type="GO" id="GO:0010181">
    <property type="term" value="F:FMN binding"/>
    <property type="evidence" value="ECO:0007669"/>
    <property type="project" value="UniProtKB-UniRule"/>
</dbReference>
<evidence type="ECO:0000256" key="5">
    <source>
        <dbReference type="ARBA" id="ARBA00048542"/>
    </source>
</evidence>
<comment type="cofactor">
    <cofactor evidence="6">
        <name>FMN</name>
        <dbReference type="ChEBI" id="CHEBI:58210"/>
    </cofactor>
    <text evidence="6">Binds 1 FMN per subunit.</text>
</comment>
<feature type="domain" description="Flavodoxin-like fold" evidence="7">
    <location>
        <begin position="1"/>
        <end position="199"/>
    </location>
</feature>
<dbReference type="HAMAP" id="MF_01216">
    <property type="entry name" value="Azoreductase_type1"/>
    <property type="match status" value="1"/>
</dbReference>
<dbReference type="EMBL" id="LT629762">
    <property type="protein sequence ID" value="SDS31569.1"/>
    <property type="molecule type" value="Genomic_DNA"/>
</dbReference>
<dbReference type="InterPro" id="IPR003680">
    <property type="entry name" value="Flavodoxin_fold"/>
</dbReference>
<evidence type="ECO:0000256" key="3">
    <source>
        <dbReference type="ARBA" id="ARBA00023002"/>
    </source>
</evidence>
<keyword evidence="1 6" id="KW-0285">Flavoprotein</keyword>
<dbReference type="PANTHER" id="PTHR43741">
    <property type="entry name" value="FMN-DEPENDENT NADH-AZOREDUCTASE 1"/>
    <property type="match status" value="1"/>
</dbReference>
<accession>A0A1H1R9K8</accession>
<comment type="function">
    <text evidence="6">Quinone reductase that provides resistance to thiol-specific stress caused by electrophilic quinones.</text>
</comment>
<dbReference type="STRING" id="1148509.SAMN05216222_1184"/>
<sequence length="202" mass="21676">MQILHLDSSILGAASVSRHLSSNIVDRLKALHPDSQVIYRDLALDPAMHLCAKHLAAWQGAGSDDAMLTEDLYKGTAYLQELLESHVVVIGTPMYNLTIPTPLKAWIDRISLVGKTFHYTDKGPEGLLKNKQAYIASSRGGVYSSGSPAAPLEHQETYLIGLLGFLGISDTKVIRAEGLAINAQVKDAAIAKAFKDIAAIAG</sequence>
<evidence type="ECO:0000259" key="7">
    <source>
        <dbReference type="Pfam" id="PF02525"/>
    </source>
</evidence>
<proteinExistence type="inferred from homology"/>
<gene>
    <name evidence="6" type="primary">azoR</name>
    <name evidence="8" type="ORF">SAMN05216222_1184</name>
</gene>
<feature type="binding site" evidence="6">
    <location>
        <begin position="94"/>
        <end position="97"/>
    </location>
    <ligand>
        <name>FMN</name>
        <dbReference type="ChEBI" id="CHEBI:58210"/>
    </ligand>
</feature>
<dbReference type="InterPro" id="IPR023048">
    <property type="entry name" value="NADH:quinone_OxRdtase_FMN_depd"/>
</dbReference>
<comment type="similarity">
    <text evidence="6">Belongs to the azoreductase type 1 family.</text>
</comment>
<dbReference type="PANTHER" id="PTHR43741:SF4">
    <property type="entry name" value="FMN-DEPENDENT NADH:QUINONE OXIDOREDUCTASE"/>
    <property type="match status" value="1"/>
</dbReference>
<evidence type="ECO:0000256" key="1">
    <source>
        <dbReference type="ARBA" id="ARBA00022630"/>
    </source>
</evidence>
<protein>
    <recommendedName>
        <fullName evidence="6">FMN dependent NADH:quinone oxidoreductase</fullName>
        <ecNumber evidence="6">1.6.5.-</ecNumber>
    </recommendedName>
    <alternativeName>
        <fullName evidence="6">Azo-dye reductase</fullName>
    </alternativeName>
    <alternativeName>
        <fullName evidence="6">FMN-dependent NADH-azo compound oxidoreductase</fullName>
    </alternativeName>
    <alternativeName>
        <fullName evidence="6">FMN-dependent NADH-azoreductase</fullName>
        <ecNumber evidence="6">1.7.1.17</ecNumber>
    </alternativeName>
</protein>
<dbReference type="SUPFAM" id="SSF52218">
    <property type="entry name" value="Flavoproteins"/>
    <property type="match status" value="1"/>
</dbReference>
<comment type="catalytic activity">
    <reaction evidence="6">
        <text>2 a quinone + NADH + H(+) = 2 a 1,4-benzosemiquinone + NAD(+)</text>
        <dbReference type="Rhea" id="RHEA:65952"/>
        <dbReference type="ChEBI" id="CHEBI:15378"/>
        <dbReference type="ChEBI" id="CHEBI:57540"/>
        <dbReference type="ChEBI" id="CHEBI:57945"/>
        <dbReference type="ChEBI" id="CHEBI:132124"/>
        <dbReference type="ChEBI" id="CHEBI:134225"/>
    </reaction>
</comment>
<dbReference type="AlphaFoldDB" id="A0A1H1R9K8"/>
<organism evidence="8 9">
    <name type="scientific">Pseudomonas prosekii</name>
    <dbReference type="NCBI Taxonomy" id="1148509"/>
    <lineage>
        <taxon>Bacteria</taxon>
        <taxon>Pseudomonadati</taxon>
        <taxon>Pseudomonadota</taxon>
        <taxon>Gammaproteobacteria</taxon>
        <taxon>Pseudomonadales</taxon>
        <taxon>Pseudomonadaceae</taxon>
        <taxon>Pseudomonas</taxon>
    </lineage>
</organism>
<dbReference type="Gene3D" id="3.40.50.360">
    <property type="match status" value="1"/>
</dbReference>
<keyword evidence="2 6" id="KW-0288">FMN</keyword>
<dbReference type="InterPro" id="IPR050104">
    <property type="entry name" value="FMN-dep_NADH:Q_OxRdtase_AzoR1"/>
</dbReference>
<dbReference type="RefSeq" id="WP_092271918.1">
    <property type="nucleotide sequence ID" value="NZ_LT629762.1"/>
</dbReference>
<dbReference type="Pfam" id="PF02525">
    <property type="entry name" value="Flavodoxin_2"/>
    <property type="match status" value="1"/>
</dbReference>
<feature type="binding site" evidence="6">
    <location>
        <begin position="15"/>
        <end position="17"/>
    </location>
    <ligand>
        <name>FMN</name>
        <dbReference type="ChEBI" id="CHEBI:58210"/>
    </ligand>
</feature>
<dbReference type="InterPro" id="IPR029039">
    <property type="entry name" value="Flavoprotein-like_sf"/>
</dbReference>
<feature type="binding site" evidence="6">
    <location>
        <begin position="138"/>
        <end position="141"/>
    </location>
    <ligand>
        <name>FMN</name>
        <dbReference type="ChEBI" id="CHEBI:58210"/>
    </ligand>
</feature>
<dbReference type="GO" id="GO:0016655">
    <property type="term" value="F:oxidoreductase activity, acting on NAD(P)H, quinone or similar compound as acceptor"/>
    <property type="evidence" value="ECO:0007669"/>
    <property type="project" value="InterPro"/>
</dbReference>
<dbReference type="EC" id="1.7.1.17" evidence="6"/>
<dbReference type="EC" id="1.6.5.-" evidence="6"/>
<reference evidence="8 9" key="1">
    <citation type="submission" date="2016-10" db="EMBL/GenBank/DDBJ databases">
        <authorList>
            <person name="de Groot N.N."/>
        </authorList>
    </citation>
    <scope>NUCLEOTIDE SEQUENCE [LARGE SCALE GENOMIC DNA]</scope>
    <source>
        <strain evidence="8 9">LMG 26867</strain>
    </source>
</reference>
<evidence type="ECO:0000313" key="8">
    <source>
        <dbReference type="EMBL" id="SDS31569.1"/>
    </source>
</evidence>
<comment type="subunit">
    <text evidence="6">Homodimer.</text>
</comment>
<comment type="function">
    <text evidence="6">Also exhibits azoreductase activity. Catalyzes the reductive cleavage of the azo bond in aromatic azo compounds to the corresponding amines.</text>
</comment>
<keyword evidence="3 6" id="KW-0560">Oxidoreductase</keyword>
<name>A0A1H1R9K8_9PSED</name>
<evidence type="ECO:0000256" key="6">
    <source>
        <dbReference type="HAMAP-Rule" id="MF_01216"/>
    </source>
</evidence>
<evidence type="ECO:0000313" key="9">
    <source>
        <dbReference type="Proteomes" id="UP000198481"/>
    </source>
</evidence>